<evidence type="ECO:0000256" key="1">
    <source>
        <dbReference type="ARBA" id="ARBA00004141"/>
    </source>
</evidence>
<dbReference type="PANTHER" id="PTHR42823:SF3">
    <property type="entry name" value="ATP SYNTHASE SUBUNIT A, CHLOROPLASTIC"/>
    <property type="match status" value="1"/>
</dbReference>
<keyword evidence="3 11" id="KW-0813">Transport</keyword>
<dbReference type="GO" id="GO:0005886">
    <property type="term" value="C:plasma membrane"/>
    <property type="evidence" value="ECO:0007669"/>
    <property type="project" value="UniProtKB-SubCell"/>
</dbReference>
<keyword evidence="11" id="KW-1003">Cell membrane</keyword>
<dbReference type="InterPro" id="IPR023011">
    <property type="entry name" value="ATP_synth_F0_asu_AS"/>
</dbReference>
<dbReference type="InterPro" id="IPR035908">
    <property type="entry name" value="F0_ATP_A_sf"/>
</dbReference>
<keyword evidence="8 11" id="KW-0406">Ion transport</keyword>
<dbReference type="PROSITE" id="PS00449">
    <property type="entry name" value="ATPASE_A"/>
    <property type="match status" value="1"/>
</dbReference>
<dbReference type="HAMAP" id="MF_01393">
    <property type="entry name" value="ATP_synth_a_bact"/>
    <property type="match status" value="1"/>
</dbReference>
<evidence type="ECO:0000256" key="5">
    <source>
        <dbReference type="ARBA" id="ARBA00022692"/>
    </source>
</evidence>
<sequence length="225" mass="24649">MDKLLEGPQTVFEIGRLQITETIISMWIVSAVIIIIAAYFRSKVLSDQPSRAKDFAEFVVESINNMVKTNMGENKVGFAPYMGFLLIFIGIANISGLFGLFPPTADINTTVTLALMTFVLIHYYGLKEKGFDHIKGLGAPIILFLPLNVISELSKPVSLAFRLFGNVFAGTIILALIYGALGNLAIGIPVIGHLYFDLFAGLLQSFIFVMLTMVFIALAMESEAE</sequence>
<evidence type="ECO:0000256" key="8">
    <source>
        <dbReference type="ARBA" id="ARBA00023065"/>
    </source>
</evidence>
<feature type="transmembrane region" description="Helical" evidence="11">
    <location>
        <begin position="198"/>
        <end position="220"/>
    </location>
</feature>
<protein>
    <recommendedName>
        <fullName evidence="11 12">ATP synthase subunit a</fullName>
    </recommendedName>
    <alternativeName>
        <fullName evidence="11">ATP synthase F0 sector subunit a</fullName>
    </alternativeName>
    <alternativeName>
        <fullName evidence="11">F-ATPase subunit 6</fullName>
    </alternativeName>
</protein>
<dbReference type="AlphaFoldDB" id="A0AAU7VQW5"/>
<dbReference type="GO" id="GO:0045259">
    <property type="term" value="C:proton-transporting ATP synthase complex"/>
    <property type="evidence" value="ECO:0007669"/>
    <property type="project" value="UniProtKB-KW"/>
</dbReference>
<evidence type="ECO:0000256" key="2">
    <source>
        <dbReference type="ARBA" id="ARBA00006810"/>
    </source>
</evidence>
<evidence type="ECO:0000256" key="11">
    <source>
        <dbReference type="HAMAP-Rule" id="MF_01393"/>
    </source>
</evidence>
<dbReference type="Gene3D" id="1.20.120.220">
    <property type="entry name" value="ATP synthase, F0 complex, subunit A"/>
    <property type="match status" value="1"/>
</dbReference>
<dbReference type="NCBIfam" id="TIGR01131">
    <property type="entry name" value="ATP_synt_6_or_A"/>
    <property type="match status" value="1"/>
</dbReference>
<evidence type="ECO:0000256" key="7">
    <source>
        <dbReference type="ARBA" id="ARBA00022989"/>
    </source>
</evidence>
<dbReference type="GO" id="GO:0046933">
    <property type="term" value="F:proton-transporting ATP synthase activity, rotational mechanism"/>
    <property type="evidence" value="ECO:0007669"/>
    <property type="project" value="UniProtKB-UniRule"/>
</dbReference>
<feature type="transmembrane region" description="Helical" evidence="11">
    <location>
        <begin position="22"/>
        <end position="40"/>
    </location>
</feature>
<accession>A0AAU7VQW5</accession>
<dbReference type="CDD" id="cd00310">
    <property type="entry name" value="ATP-synt_Fo_a_6"/>
    <property type="match status" value="1"/>
</dbReference>
<keyword evidence="9 11" id="KW-0472">Membrane</keyword>
<feature type="transmembrane region" description="Helical" evidence="11">
    <location>
        <begin position="133"/>
        <end position="151"/>
    </location>
</feature>
<evidence type="ECO:0000256" key="10">
    <source>
        <dbReference type="ARBA" id="ARBA00023310"/>
    </source>
</evidence>
<feature type="transmembrane region" description="Helical" evidence="11">
    <location>
        <begin position="78"/>
        <end position="101"/>
    </location>
</feature>
<comment type="similarity">
    <text evidence="2 11 12">Belongs to the ATPase A chain family.</text>
</comment>
<dbReference type="GO" id="GO:0042777">
    <property type="term" value="P:proton motive force-driven plasma membrane ATP synthesis"/>
    <property type="evidence" value="ECO:0007669"/>
    <property type="project" value="TreeGrafter"/>
</dbReference>
<evidence type="ECO:0000313" key="13">
    <source>
        <dbReference type="EMBL" id="XBX76435.1"/>
    </source>
</evidence>
<keyword evidence="10 11" id="KW-0066">ATP synthesis</keyword>
<evidence type="ECO:0000256" key="4">
    <source>
        <dbReference type="ARBA" id="ARBA00022547"/>
    </source>
</evidence>
<dbReference type="Pfam" id="PF00119">
    <property type="entry name" value="ATP-synt_A"/>
    <property type="match status" value="1"/>
</dbReference>
<keyword evidence="6 11" id="KW-0375">Hydrogen ion transport</keyword>
<keyword evidence="7 11" id="KW-1133">Transmembrane helix</keyword>
<dbReference type="SUPFAM" id="SSF81336">
    <property type="entry name" value="F1F0 ATP synthase subunit A"/>
    <property type="match status" value="1"/>
</dbReference>
<evidence type="ECO:0000256" key="6">
    <source>
        <dbReference type="ARBA" id="ARBA00022781"/>
    </source>
</evidence>
<dbReference type="PRINTS" id="PR00123">
    <property type="entry name" value="ATPASEA"/>
</dbReference>
<comment type="subcellular location">
    <subcellularLocation>
        <location evidence="11 12">Cell membrane</location>
        <topology evidence="11 12">Multi-pass membrane protein</topology>
    </subcellularLocation>
    <subcellularLocation>
        <location evidence="1">Membrane</location>
        <topology evidence="1">Multi-pass membrane protein</topology>
    </subcellularLocation>
</comment>
<dbReference type="PANTHER" id="PTHR42823">
    <property type="entry name" value="ATP SYNTHASE SUBUNIT A, CHLOROPLASTIC"/>
    <property type="match status" value="1"/>
</dbReference>
<gene>
    <name evidence="11 13" type="primary">atpB</name>
    <name evidence="13" type="ORF">PRVXT_002838</name>
</gene>
<proteinExistence type="inferred from homology"/>
<keyword evidence="5 11" id="KW-0812">Transmembrane</keyword>
<reference evidence="13" key="1">
    <citation type="journal article" date="2013" name="Extremophiles">
        <title>Proteinivorax tanatarense gen. nov., sp. nov., an anaerobic, haloalkaliphilic, proteolytic bacterium isolated from a decaying algal bloom, and proposal of Proteinivoraceae fam. nov.</title>
        <authorList>
            <person name="Kevbrin V."/>
            <person name="Boltyanskaya Y."/>
            <person name="Zhilina T."/>
            <person name="Kolganova T."/>
            <person name="Lavrentjeva E."/>
            <person name="Kuznetsov B."/>
        </authorList>
    </citation>
    <scope>NUCLEOTIDE SEQUENCE</scope>
    <source>
        <strain evidence="13">Z-910T</strain>
    </source>
</reference>
<dbReference type="InterPro" id="IPR045082">
    <property type="entry name" value="ATP_syn_F0_a_bact/chloroplast"/>
</dbReference>
<dbReference type="EMBL" id="CP158367">
    <property type="protein sequence ID" value="XBX76435.1"/>
    <property type="molecule type" value="Genomic_DNA"/>
</dbReference>
<organism evidence="13">
    <name type="scientific">Proteinivorax tanatarense</name>
    <dbReference type="NCBI Taxonomy" id="1260629"/>
    <lineage>
        <taxon>Bacteria</taxon>
        <taxon>Bacillati</taxon>
        <taxon>Bacillota</taxon>
        <taxon>Clostridia</taxon>
        <taxon>Eubacteriales</taxon>
        <taxon>Proteinivoracaceae</taxon>
        <taxon>Proteinivorax</taxon>
    </lineage>
</organism>
<keyword evidence="4 11" id="KW-0138">CF(0)</keyword>
<reference evidence="13" key="2">
    <citation type="submission" date="2024-06" db="EMBL/GenBank/DDBJ databases">
        <authorList>
            <person name="Petrova K.O."/>
            <person name="Toshchakov S.V."/>
            <person name="Boltjanskaja Y.V."/>
            <person name="Kevbrin V."/>
        </authorList>
    </citation>
    <scope>NUCLEOTIDE SEQUENCE</scope>
    <source>
        <strain evidence="13">Z-910T</strain>
    </source>
</reference>
<dbReference type="InterPro" id="IPR000568">
    <property type="entry name" value="ATP_synth_F0_asu"/>
</dbReference>
<evidence type="ECO:0000256" key="12">
    <source>
        <dbReference type="RuleBase" id="RU000483"/>
    </source>
</evidence>
<feature type="transmembrane region" description="Helical" evidence="11">
    <location>
        <begin position="107"/>
        <end position="126"/>
    </location>
</feature>
<comment type="function">
    <text evidence="11 12">Key component of the proton channel; it plays a direct role in the translocation of protons across the membrane.</text>
</comment>
<feature type="transmembrane region" description="Helical" evidence="11">
    <location>
        <begin position="163"/>
        <end position="186"/>
    </location>
</feature>
<dbReference type="RefSeq" id="WP_350345174.1">
    <property type="nucleotide sequence ID" value="NZ_CP158367.1"/>
</dbReference>
<evidence type="ECO:0000256" key="3">
    <source>
        <dbReference type="ARBA" id="ARBA00022448"/>
    </source>
</evidence>
<evidence type="ECO:0000256" key="9">
    <source>
        <dbReference type="ARBA" id="ARBA00023136"/>
    </source>
</evidence>
<name>A0AAU7VQW5_9FIRM</name>